<reference evidence="3 4" key="1">
    <citation type="submission" date="2019-08" db="EMBL/GenBank/DDBJ databases">
        <title>Draft genome sequences of two oriental melons (Cucumis melo L. var makuwa).</title>
        <authorList>
            <person name="Kwon S.-Y."/>
        </authorList>
    </citation>
    <scope>NUCLEOTIDE SEQUENCE [LARGE SCALE GENOMIC DNA]</scope>
    <source>
        <strain evidence="4">cv. SW 3</strain>
        <tissue evidence="3">Leaf</tissue>
    </source>
</reference>
<dbReference type="AlphaFoldDB" id="A0A5A7TPS6"/>
<accession>A0A5A7TPS6</accession>
<dbReference type="InterPro" id="IPR005162">
    <property type="entry name" value="Retrotrans_gag_dom"/>
</dbReference>
<comment type="caution">
    <text evidence="3">The sequence shown here is derived from an EMBL/GenBank/DDBJ whole genome shotgun (WGS) entry which is preliminary data.</text>
</comment>
<organism evidence="3 4">
    <name type="scientific">Cucumis melo var. makuwa</name>
    <name type="common">Oriental melon</name>
    <dbReference type="NCBI Taxonomy" id="1194695"/>
    <lineage>
        <taxon>Eukaryota</taxon>
        <taxon>Viridiplantae</taxon>
        <taxon>Streptophyta</taxon>
        <taxon>Embryophyta</taxon>
        <taxon>Tracheophyta</taxon>
        <taxon>Spermatophyta</taxon>
        <taxon>Magnoliopsida</taxon>
        <taxon>eudicotyledons</taxon>
        <taxon>Gunneridae</taxon>
        <taxon>Pentapetalae</taxon>
        <taxon>rosids</taxon>
        <taxon>fabids</taxon>
        <taxon>Cucurbitales</taxon>
        <taxon>Cucurbitaceae</taxon>
        <taxon>Benincaseae</taxon>
        <taxon>Cucumis</taxon>
    </lineage>
</organism>
<feature type="region of interest" description="Disordered" evidence="1">
    <location>
        <begin position="253"/>
        <end position="322"/>
    </location>
</feature>
<feature type="compositionally biased region" description="Polar residues" evidence="1">
    <location>
        <begin position="273"/>
        <end position="293"/>
    </location>
</feature>
<feature type="domain" description="Retrotransposon gag" evidence="2">
    <location>
        <begin position="350"/>
        <end position="413"/>
    </location>
</feature>
<dbReference type="Proteomes" id="UP000321393">
    <property type="component" value="Unassembled WGS sequence"/>
</dbReference>
<protein>
    <recommendedName>
        <fullName evidence="2">Retrotransposon gag domain-containing protein</fullName>
    </recommendedName>
</protein>
<proteinExistence type="predicted"/>
<gene>
    <name evidence="3" type="ORF">E6C27_scaffold30G001810</name>
</gene>
<dbReference type="OrthoDB" id="1937173at2759"/>
<evidence type="ECO:0000313" key="3">
    <source>
        <dbReference type="EMBL" id="KAA0045180.1"/>
    </source>
</evidence>
<sequence length="618" mass="69130">MQEEVPMPKRMRRESKCPVEVEIPTNSLTLVKCESQVQMRGESKIECDEALVKIPGVEAEQRDDLRRCSLVKEGVGWEAHRSVAQMTKLRGKVNATPSAQVESEALFDMVGKLIQYPTTVMKILPRGNRPSLQTGELDKTVIFSLSTLSVLCDNDDVVSAGRALLRQRRWECQVEIELPVPDTLPTSAKVSDQTPVRGWSCILSLSMLKCFVRLFYKPSDVRAASYVCWEGSAGIVRGDDVCSIHAVFQAKTAGAPGGGVMPPRTSRRRRQNQDGTQDPTQGQSESGSSTPRGQNEAGREQFARSAQEIGRPKKAEPSDREKMYEIERLKKLEATVFDGSTDPADAETFIGIFEEKYYPTTYCEAKRDEFLELKQGLLSVAEYERKYTELLQYAEMIVASESDRCRRFKRGLRFEICTPLTAIAKWTNFSQLVETALRVEQSIVKEKSAMELSRGVLTTSGIRGREQRRFTLGVNVLGCQDFKRRSGGKPLRLFYKPSDVRVASYVCWEGSVGIVRADDVCWLHAVLQAKTAGGPGGGMTYPPQRVMFSGEERKGGDKAKLKSCFTLQEILKVFKAQGMSFAKRQVKELFRLLGVHPSSCEEVYDGCQGSMPPYGYME</sequence>
<evidence type="ECO:0000313" key="4">
    <source>
        <dbReference type="Proteomes" id="UP000321393"/>
    </source>
</evidence>
<name>A0A5A7TPS6_CUCMM</name>
<feature type="compositionally biased region" description="Basic and acidic residues" evidence="1">
    <location>
        <begin position="310"/>
        <end position="322"/>
    </location>
</feature>
<evidence type="ECO:0000256" key="1">
    <source>
        <dbReference type="SAM" id="MobiDB-lite"/>
    </source>
</evidence>
<dbReference type="EMBL" id="SSTE01014747">
    <property type="protein sequence ID" value="KAA0045180.1"/>
    <property type="molecule type" value="Genomic_DNA"/>
</dbReference>
<evidence type="ECO:0000259" key="2">
    <source>
        <dbReference type="Pfam" id="PF03732"/>
    </source>
</evidence>
<dbReference type="Pfam" id="PF03732">
    <property type="entry name" value="Retrotrans_gag"/>
    <property type="match status" value="1"/>
</dbReference>